<feature type="transmembrane region" description="Helical" evidence="6">
    <location>
        <begin position="726"/>
        <end position="749"/>
    </location>
</feature>
<dbReference type="InterPro" id="IPR003838">
    <property type="entry name" value="ABC3_permease_C"/>
</dbReference>
<dbReference type="Proteomes" id="UP001302349">
    <property type="component" value="Chromosome"/>
</dbReference>
<feature type="transmembrane region" description="Helical" evidence="6">
    <location>
        <begin position="380"/>
        <end position="402"/>
    </location>
</feature>
<dbReference type="EMBL" id="CP136051">
    <property type="protein sequence ID" value="WOK04641.1"/>
    <property type="molecule type" value="Genomic_DNA"/>
</dbReference>
<evidence type="ECO:0000256" key="1">
    <source>
        <dbReference type="ARBA" id="ARBA00004651"/>
    </source>
</evidence>
<keyword evidence="4 6" id="KW-1133">Transmembrane helix</keyword>
<feature type="transmembrane region" description="Helical" evidence="6">
    <location>
        <begin position="761"/>
        <end position="780"/>
    </location>
</feature>
<evidence type="ECO:0000256" key="4">
    <source>
        <dbReference type="ARBA" id="ARBA00022989"/>
    </source>
</evidence>
<dbReference type="InterPro" id="IPR050250">
    <property type="entry name" value="Macrolide_Exporter_MacB"/>
</dbReference>
<keyword evidence="3 6" id="KW-0812">Transmembrane</keyword>
<proteinExistence type="predicted"/>
<feature type="transmembrane region" description="Helical" evidence="6">
    <location>
        <begin position="673"/>
        <end position="696"/>
    </location>
</feature>
<evidence type="ECO:0000259" key="8">
    <source>
        <dbReference type="Pfam" id="PF12704"/>
    </source>
</evidence>
<evidence type="ECO:0000256" key="3">
    <source>
        <dbReference type="ARBA" id="ARBA00022692"/>
    </source>
</evidence>
<evidence type="ECO:0000313" key="9">
    <source>
        <dbReference type="EMBL" id="WOK04641.1"/>
    </source>
</evidence>
<dbReference type="PANTHER" id="PTHR30572:SF18">
    <property type="entry name" value="ABC-TYPE MACROLIDE FAMILY EXPORT SYSTEM PERMEASE COMPONENT 2"/>
    <property type="match status" value="1"/>
</dbReference>
<evidence type="ECO:0000256" key="2">
    <source>
        <dbReference type="ARBA" id="ARBA00022475"/>
    </source>
</evidence>
<dbReference type="InterPro" id="IPR025857">
    <property type="entry name" value="MacB_PCD"/>
</dbReference>
<organism evidence="9 10">
    <name type="scientific">Imperialibacter roseus</name>
    <dbReference type="NCBI Taxonomy" id="1324217"/>
    <lineage>
        <taxon>Bacteria</taxon>
        <taxon>Pseudomonadati</taxon>
        <taxon>Bacteroidota</taxon>
        <taxon>Cytophagia</taxon>
        <taxon>Cytophagales</taxon>
        <taxon>Flammeovirgaceae</taxon>
        <taxon>Imperialibacter</taxon>
    </lineage>
</organism>
<evidence type="ECO:0000259" key="7">
    <source>
        <dbReference type="Pfam" id="PF02687"/>
    </source>
</evidence>
<dbReference type="Pfam" id="PF02687">
    <property type="entry name" value="FtsX"/>
    <property type="match status" value="2"/>
</dbReference>
<keyword evidence="5 6" id="KW-0472">Membrane</keyword>
<feature type="transmembrane region" description="Helical" evidence="6">
    <location>
        <begin position="334"/>
        <end position="360"/>
    </location>
</feature>
<accession>A0ABZ0ILJ8</accession>
<feature type="transmembrane region" description="Helical" evidence="6">
    <location>
        <begin position="290"/>
        <end position="313"/>
    </location>
</feature>
<comment type="subcellular location">
    <subcellularLocation>
        <location evidence="1">Cell membrane</location>
        <topology evidence="1">Multi-pass membrane protein</topology>
    </subcellularLocation>
</comment>
<keyword evidence="10" id="KW-1185">Reference proteome</keyword>
<feature type="domain" description="MacB-like periplasmic core" evidence="8">
    <location>
        <begin position="20"/>
        <end position="235"/>
    </location>
</feature>
<name>A0ABZ0ILJ8_9BACT</name>
<evidence type="ECO:0000256" key="6">
    <source>
        <dbReference type="SAM" id="Phobius"/>
    </source>
</evidence>
<feature type="transmembrane region" description="Helical" evidence="6">
    <location>
        <begin position="21"/>
        <end position="41"/>
    </location>
</feature>
<reference evidence="9 10" key="1">
    <citation type="journal article" date="2023" name="Microbiol. Resour. Announc.">
        <title>Complete Genome Sequence of Imperialibacter roseus strain P4T.</title>
        <authorList>
            <person name="Tizabi D.R."/>
            <person name="Bachvaroff T."/>
            <person name="Hill R.T."/>
        </authorList>
    </citation>
    <scope>NUCLEOTIDE SEQUENCE [LARGE SCALE GENOMIC DNA]</scope>
    <source>
        <strain evidence="9 10">P4T</strain>
    </source>
</reference>
<evidence type="ECO:0000256" key="5">
    <source>
        <dbReference type="ARBA" id="ARBA00023136"/>
    </source>
</evidence>
<evidence type="ECO:0000313" key="10">
    <source>
        <dbReference type="Proteomes" id="UP001302349"/>
    </source>
</evidence>
<dbReference type="RefSeq" id="WP_317487442.1">
    <property type="nucleotide sequence ID" value="NZ_CP136051.1"/>
</dbReference>
<feature type="transmembrane region" description="Helical" evidence="6">
    <location>
        <begin position="423"/>
        <end position="447"/>
    </location>
</feature>
<feature type="domain" description="ABC3 transporter permease C-terminal" evidence="7">
    <location>
        <begin position="291"/>
        <end position="405"/>
    </location>
</feature>
<sequence length="797" mass="89367">MIKNYLLIAFRNLLKQKLFSFINVFSLAIGLAASIVIYLFIQDETSFDQFHSLKENIYRLDEIQSFPGTNTQKVALSMPGMGPFMQQDFPQVKRYARFMGNDNMLLEVGERKIKVKMGANVDSTFLRMFDFGVVEGDRENALNDPLTMVVTEGLAMKLFERKDVMGEVVTWGDKSYKITGIMKDVPENSHLQFEVLVSMATIVKDNPGLNTAWGSNWMVTYLELHPGTNVEEMSAGFNDFLLKHGGENILDYYKLFLQPLTDVHLGSIDIEHDYHDYRKFNGEYIGTFELVGIFILLIAGVNFTNLVTARASYRFKEVGIRKSIGAKKGQLFSQFLIESTILAFLALFLALFLDLLLIPFLNTLIGRELSLLSYLGQPSFWGGLFFITLMLGLIGGIYPALFMASFKTVSIIKGANVKSGKSWLGNSLIVVQFGLALAMIVSTFVVLQQLSFMQNKDIGFDKDHIVQVSLNGDANKKFDLIKSDLLNQTDILGVTASGQRLGNNFHQWGFKYKSDSGVMDITPSNVNVDYDFLEVFGIKLKEGRGFSKEYAQDNGMSFIINESLAKDLNLSQPIGAKAGHGWFHNDSLGTIIGVTEDFNFNSLHYAVNTLSMVVHPEWGYQEMSVKINGQNIDVALKELDEVWTKHVGRFPLEYTFLDAHFEELYRSDKQMSAVVTIMGVLAILIACMGLFGLAAITTERRIKEIGIRKVLGASVINIMFGLSKSFVLLILIAFVIMTPLAWLFLGRWLDNFAYHIDINPVVFIVSMVIAVAIALATISYHTLKSAKANPVDALRYE</sequence>
<dbReference type="Pfam" id="PF12704">
    <property type="entry name" value="MacB_PCD"/>
    <property type="match status" value="1"/>
</dbReference>
<feature type="domain" description="ABC3 transporter permease C-terminal" evidence="7">
    <location>
        <begin position="677"/>
        <end position="790"/>
    </location>
</feature>
<protein>
    <submittedName>
        <fullName evidence="9">FtsX-like permease family protein</fullName>
    </submittedName>
</protein>
<gene>
    <name evidence="9" type="ORF">RT717_16295</name>
</gene>
<keyword evidence="2" id="KW-1003">Cell membrane</keyword>
<dbReference type="PANTHER" id="PTHR30572">
    <property type="entry name" value="MEMBRANE COMPONENT OF TRANSPORTER-RELATED"/>
    <property type="match status" value="1"/>
</dbReference>